<dbReference type="AlphaFoldDB" id="A0A7X1E7V1"/>
<dbReference type="InterPro" id="IPR036259">
    <property type="entry name" value="MFS_trans_sf"/>
</dbReference>
<feature type="transmembrane region" description="Helical" evidence="6">
    <location>
        <begin position="225"/>
        <end position="244"/>
    </location>
</feature>
<feature type="transmembrane region" description="Helical" evidence="6">
    <location>
        <begin position="316"/>
        <end position="338"/>
    </location>
</feature>
<comment type="subcellular location">
    <subcellularLocation>
        <location evidence="1">Cell membrane</location>
        <topology evidence="1">Multi-pass membrane protein</topology>
    </subcellularLocation>
</comment>
<comment type="caution">
    <text evidence="8">The sequence shown here is derived from an EMBL/GenBank/DDBJ whole genome shotgun (WGS) entry which is preliminary data.</text>
</comment>
<organism evidence="8 9">
    <name type="scientific">Pelagicoccus albus</name>
    <dbReference type="NCBI Taxonomy" id="415222"/>
    <lineage>
        <taxon>Bacteria</taxon>
        <taxon>Pseudomonadati</taxon>
        <taxon>Verrucomicrobiota</taxon>
        <taxon>Opitutia</taxon>
        <taxon>Puniceicoccales</taxon>
        <taxon>Pelagicoccaceae</taxon>
        <taxon>Pelagicoccus</taxon>
    </lineage>
</organism>
<evidence type="ECO:0000256" key="3">
    <source>
        <dbReference type="ARBA" id="ARBA00022692"/>
    </source>
</evidence>
<feature type="transmembrane region" description="Helical" evidence="6">
    <location>
        <begin position="76"/>
        <end position="97"/>
    </location>
</feature>
<sequence>MVLSPLGAILLKELDITTVQFGHVVSGYAFAAGASALLAAGFADKFDRKRMLIFFYSGFILGTLFCALAPNYQSLLVARTLTGFFGGVMSSIGFAIVTDLFPPEKRGRVMGFVQMAFSASQILGLPFGLYLATHYGWHFPFMSIVVLSILTGLCIVFFMRPIVGHLSHVETRNPFNKLVDTFKNPRYLQGFATVTLLSSGGYMLMPFASAFAVENLGISLEKLPLVYMVAGLCTLVTGPIAGSLSDSVGKLPMFFLGSVIAMSAILTYTHLGVSPLTLVIVLNAILYIGVSTRMISGQALLTAVPAPQDRGTYMSIHSAIQQAAGGIAAIVAGLIVTQSANGPLLHYGSLGWLAAGVITTTLILMTNINRVIRQTA</sequence>
<evidence type="ECO:0000256" key="4">
    <source>
        <dbReference type="ARBA" id="ARBA00022989"/>
    </source>
</evidence>
<keyword evidence="9" id="KW-1185">Reference proteome</keyword>
<protein>
    <submittedName>
        <fullName evidence="8">MFS transporter</fullName>
    </submittedName>
</protein>
<dbReference type="PANTHER" id="PTHR43124">
    <property type="entry name" value="PURINE EFFLUX PUMP PBUE"/>
    <property type="match status" value="1"/>
</dbReference>
<dbReference type="GO" id="GO:0005886">
    <property type="term" value="C:plasma membrane"/>
    <property type="evidence" value="ECO:0007669"/>
    <property type="project" value="UniProtKB-SubCell"/>
</dbReference>
<name>A0A7X1E7V1_9BACT</name>
<dbReference type="SUPFAM" id="SSF103473">
    <property type="entry name" value="MFS general substrate transporter"/>
    <property type="match status" value="1"/>
</dbReference>
<dbReference type="InterPro" id="IPR011701">
    <property type="entry name" value="MFS"/>
</dbReference>
<evidence type="ECO:0000256" key="6">
    <source>
        <dbReference type="SAM" id="Phobius"/>
    </source>
</evidence>
<keyword evidence="3 6" id="KW-0812">Transmembrane</keyword>
<feature type="transmembrane region" description="Helical" evidence="6">
    <location>
        <begin position="20"/>
        <end position="40"/>
    </location>
</feature>
<dbReference type="PROSITE" id="PS50850">
    <property type="entry name" value="MFS"/>
    <property type="match status" value="1"/>
</dbReference>
<keyword evidence="4 6" id="KW-1133">Transmembrane helix</keyword>
<evidence type="ECO:0000313" key="8">
    <source>
        <dbReference type="EMBL" id="MBC2605571.1"/>
    </source>
</evidence>
<dbReference type="PANTHER" id="PTHR43124:SF3">
    <property type="entry name" value="CHLORAMPHENICOL EFFLUX PUMP RV0191"/>
    <property type="match status" value="1"/>
</dbReference>
<keyword evidence="5 6" id="KW-0472">Membrane</keyword>
<evidence type="ECO:0000256" key="5">
    <source>
        <dbReference type="ARBA" id="ARBA00023136"/>
    </source>
</evidence>
<keyword evidence="2" id="KW-1003">Cell membrane</keyword>
<dbReference type="CDD" id="cd17324">
    <property type="entry name" value="MFS_NepI_like"/>
    <property type="match status" value="1"/>
</dbReference>
<feature type="domain" description="Major facilitator superfamily (MFS) profile" evidence="7">
    <location>
        <begin position="1"/>
        <end position="373"/>
    </location>
</feature>
<feature type="transmembrane region" description="Helical" evidence="6">
    <location>
        <begin position="191"/>
        <end position="213"/>
    </location>
</feature>
<evidence type="ECO:0000313" key="9">
    <source>
        <dbReference type="Proteomes" id="UP000526501"/>
    </source>
</evidence>
<gene>
    <name evidence="8" type="ORF">H5P27_05895</name>
</gene>
<feature type="transmembrane region" description="Helical" evidence="6">
    <location>
        <begin position="137"/>
        <end position="158"/>
    </location>
</feature>
<evidence type="ECO:0000259" key="7">
    <source>
        <dbReference type="PROSITE" id="PS50850"/>
    </source>
</evidence>
<accession>A0A7X1E7V1</accession>
<evidence type="ECO:0000256" key="1">
    <source>
        <dbReference type="ARBA" id="ARBA00004651"/>
    </source>
</evidence>
<proteinExistence type="predicted"/>
<reference evidence="8 9" key="1">
    <citation type="submission" date="2020-07" db="EMBL/GenBank/DDBJ databases">
        <authorList>
            <person name="Feng X."/>
        </authorList>
    </citation>
    <scope>NUCLEOTIDE SEQUENCE [LARGE SCALE GENOMIC DNA]</scope>
    <source>
        <strain evidence="8 9">JCM23202</strain>
    </source>
</reference>
<dbReference type="Gene3D" id="1.20.1250.20">
    <property type="entry name" value="MFS general substrate transporter like domains"/>
    <property type="match status" value="1"/>
</dbReference>
<dbReference type="GO" id="GO:0022857">
    <property type="term" value="F:transmembrane transporter activity"/>
    <property type="evidence" value="ECO:0007669"/>
    <property type="project" value="InterPro"/>
</dbReference>
<dbReference type="Pfam" id="PF07690">
    <property type="entry name" value="MFS_1"/>
    <property type="match status" value="1"/>
</dbReference>
<feature type="transmembrane region" description="Helical" evidence="6">
    <location>
        <begin position="52"/>
        <end position="70"/>
    </location>
</feature>
<dbReference type="EMBL" id="JACHVC010000006">
    <property type="protein sequence ID" value="MBC2605571.1"/>
    <property type="molecule type" value="Genomic_DNA"/>
</dbReference>
<dbReference type="InterPro" id="IPR050189">
    <property type="entry name" value="MFS_Efflux_Transporters"/>
</dbReference>
<feature type="transmembrane region" description="Helical" evidence="6">
    <location>
        <begin position="109"/>
        <end position="131"/>
    </location>
</feature>
<evidence type="ECO:0000256" key="2">
    <source>
        <dbReference type="ARBA" id="ARBA00022475"/>
    </source>
</evidence>
<dbReference type="Proteomes" id="UP000526501">
    <property type="component" value="Unassembled WGS sequence"/>
</dbReference>
<feature type="transmembrane region" description="Helical" evidence="6">
    <location>
        <begin position="344"/>
        <end position="365"/>
    </location>
</feature>
<dbReference type="InterPro" id="IPR020846">
    <property type="entry name" value="MFS_dom"/>
</dbReference>